<dbReference type="NCBIfam" id="TIGR01128">
    <property type="entry name" value="holA"/>
    <property type="match status" value="1"/>
</dbReference>
<comment type="catalytic activity">
    <reaction evidence="8">
        <text>DNA(n) + a 2'-deoxyribonucleoside 5'-triphosphate = DNA(n+1) + diphosphate</text>
        <dbReference type="Rhea" id="RHEA:22508"/>
        <dbReference type="Rhea" id="RHEA-COMP:17339"/>
        <dbReference type="Rhea" id="RHEA-COMP:17340"/>
        <dbReference type="ChEBI" id="CHEBI:33019"/>
        <dbReference type="ChEBI" id="CHEBI:61560"/>
        <dbReference type="ChEBI" id="CHEBI:173112"/>
        <dbReference type="EC" id="2.7.7.7"/>
    </reaction>
</comment>
<evidence type="ECO:0000256" key="1">
    <source>
        <dbReference type="ARBA" id="ARBA00012417"/>
    </source>
</evidence>
<dbReference type="InterPro" id="IPR027417">
    <property type="entry name" value="P-loop_NTPase"/>
</dbReference>
<dbReference type="Proteomes" id="UP001168694">
    <property type="component" value="Unassembled WGS sequence"/>
</dbReference>
<protein>
    <recommendedName>
        <fullName evidence="2">DNA polymerase III subunit delta</fullName>
        <ecNumber evidence="1">2.7.7.7</ecNumber>
    </recommendedName>
</protein>
<evidence type="ECO:0000256" key="6">
    <source>
        <dbReference type="ARBA" id="ARBA00022932"/>
    </source>
</evidence>
<evidence type="ECO:0000256" key="3">
    <source>
        <dbReference type="ARBA" id="ARBA00022679"/>
    </source>
</evidence>
<dbReference type="PANTHER" id="PTHR34388">
    <property type="entry name" value="DNA POLYMERASE III SUBUNIT DELTA"/>
    <property type="match status" value="1"/>
</dbReference>
<evidence type="ECO:0000256" key="4">
    <source>
        <dbReference type="ARBA" id="ARBA00022695"/>
    </source>
</evidence>
<dbReference type="Gene3D" id="1.10.8.60">
    <property type="match status" value="1"/>
</dbReference>
<evidence type="ECO:0000313" key="11">
    <source>
        <dbReference type="EMBL" id="MDN4074825.1"/>
    </source>
</evidence>
<gene>
    <name evidence="11" type="primary">holA</name>
    <name evidence="11" type="ORF">QYF49_17750</name>
</gene>
<comment type="similarity">
    <text evidence="7">Belongs to the DNA polymerase HolA subunit family.</text>
</comment>
<dbReference type="Gene3D" id="1.20.272.10">
    <property type="match status" value="1"/>
</dbReference>
<reference evidence="11" key="1">
    <citation type="submission" date="2023-06" db="EMBL/GenBank/DDBJ databases">
        <title>Draft Genome Sequences of Representative Paenibacillus Polymyxa, Bacillus cereus, Fictibacillus sp., and Brevibacillus agri Strains Isolated from Amazonian Dark Earth.</title>
        <authorList>
            <person name="Pellegrinetti T.A."/>
            <person name="Cunha I.C.M."/>
            <person name="Chaves M.G."/>
            <person name="Freitas A.S."/>
            <person name="Silva A.V.R."/>
            <person name="Tsai S.M."/>
            <person name="Mendes L.W."/>
        </authorList>
    </citation>
    <scope>NUCLEOTIDE SEQUENCE</scope>
    <source>
        <strain evidence="11">CENA-BCM004</strain>
    </source>
</reference>
<proteinExistence type="inferred from homology"/>
<name>A0ABT8EAB0_9BACL</name>
<accession>A0ABT8EAB0</accession>
<sequence length="341" mass="38874">MVLSIVPLQKKLKQQRFSPFYVLYGTESYIIEQAVSAIVKYSLNEEDKDFNFSVYDYMETPIQAIMEDAETLPFMGDRRVVVVKNAYFLTGVKDKSKVEHDLTTVERYIQEPAEFTLLVFVVPAEKLDERKKIVKTLKKSGELVAATPLSGDSAVEWIKDRAMQKQVHIDTDAAQYLTAKVGNELMALIQELDKLALYAGEGGNISISVIDELVPRTLEDNIFSLIDDIVHKKIDAALRTFYDLAKQNEEPIKILSLMARQFRIIYGVKELFAKGYGEKQIAGALKLHPYAVKLASRQARLFEEEELLQMLDRIAEADYEMKTGKMDKQLILELIMLKMAN</sequence>
<evidence type="ECO:0000313" key="12">
    <source>
        <dbReference type="Proteomes" id="UP001168694"/>
    </source>
</evidence>
<dbReference type="SUPFAM" id="SSF52540">
    <property type="entry name" value="P-loop containing nucleoside triphosphate hydrolases"/>
    <property type="match status" value="1"/>
</dbReference>
<feature type="domain" description="DNA polymerase III delta subunit-like C-terminal" evidence="10">
    <location>
        <begin position="219"/>
        <end position="339"/>
    </location>
</feature>
<organism evidence="11 12">
    <name type="scientific">Fictibacillus terranigra</name>
    <dbReference type="NCBI Taxonomy" id="3058424"/>
    <lineage>
        <taxon>Bacteria</taxon>
        <taxon>Bacillati</taxon>
        <taxon>Bacillota</taxon>
        <taxon>Bacilli</taxon>
        <taxon>Bacillales</taxon>
        <taxon>Fictibacillaceae</taxon>
        <taxon>Fictibacillus</taxon>
    </lineage>
</organism>
<dbReference type="CDD" id="cd18138">
    <property type="entry name" value="HLD_clamp_pol_III_delta"/>
    <property type="match status" value="1"/>
</dbReference>
<dbReference type="Pfam" id="PF21694">
    <property type="entry name" value="DNA_pol3_delta_C"/>
    <property type="match status" value="1"/>
</dbReference>
<dbReference type="InterPro" id="IPR008921">
    <property type="entry name" value="DNA_pol3_clamp-load_cplx_C"/>
</dbReference>
<dbReference type="InterPro" id="IPR048466">
    <property type="entry name" value="DNA_pol3_delta-like_C"/>
</dbReference>
<keyword evidence="4 11" id="KW-0548">Nucleotidyltransferase</keyword>
<evidence type="ECO:0000256" key="7">
    <source>
        <dbReference type="ARBA" id="ARBA00034754"/>
    </source>
</evidence>
<dbReference type="InterPro" id="IPR005790">
    <property type="entry name" value="DNA_polIII_delta"/>
</dbReference>
<keyword evidence="12" id="KW-1185">Reference proteome</keyword>
<dbReference type="EC" id="2.7.7.7" evidence="1"/>
<dbReference type="GO" id="GO:0003887">
    <property type="term" value="F:DNA-directed DNA polymerase activity"/>
    <property type="evidence" value="ECO:0007669"/>
    <property type="project" value="UniProtKB-EC"/>
</dbReference>
<feature type="domain" description="DNA polymerase III delta N-terminal" evidence="9">
    <location>
        <begin position="21"/>
        <end position="145"/>
    </location>
</feature>
<dbReference type="Gene3D" id="3.40.50.300">
    <property type="entry name" value="P-loop containing nucleotide triphosphate hydrolases"/>
    <property type="match status" value="1"/>
</dbReference>
<evidence type="ECO:0000256" key="8">
    <source>
        <dbReference type="ARBA" id="ARBA00049244"/>
    </source>
</evidence>
<evidence type="ECO:0000256" key="2">
    <source>
        <dbReference type="ARBA" id="ARBA00017703"/>
    </source>
</evidence>
<keyword evidence="5" id="KW-0235">DNA replication</keyword>
<dbReference type="InterPro" id="IPR010372">
    <property type="entry name" value="DNA_pol3_delta_N"/>
</dbReference>
<dbReference type="Pfam" id="PF06144">
    <property type="entry name" value="DNA_pol3_delta"/>
    <property type="match status" value="1"/>
</dbReference>
<dbReference type="EMBL" id="JAUHLN010000003">
    <property type="protein sequence ID" value="MDN4074825.1"/>
    <property type="molecule type" value="Genomic_DNA"/>
</dbReference>
<evidence type="ECO:0000256" key="5">
    <source>
        <dbReference type="ARBA" id="ARBA00022705"/>
    </source>
</evidence>
<evidence type="ECO:0000259" key="10">
    <source>
        <dbReference type="Pfam" id="PF21694"/>
    </source>
</evidence>
<keyword evidence="6" id="KW-0239">DNA-directed DNA polymerase</keyword>
<evidence type="ECO:0000259" key="9">
    <source>
        <dbReference type="Pfam" id="PF06144"/>
    </source>
</evidence>
<dbReference type="SUPFAM" id="SSF48019">
    <property type="entry name" value="post-AAA+ oligomerization domain-like"/>
    <property type="match status" value="1"/>
</dbReference>
<keyword evidence="3 11" id="KW-0808">Transferase</keyword>
<dbReference type="PANTHER" id="PTHR34388:SF1">
    <property type="entry name" value="DNA POLYMERASE III SUBUNIT DELTA"/>
    <property type="match status" value="1"/>
</dbReference>
<comment type="caution">
    <text evidence="11">The sequence shown here is derived from an EMBL/GenBank/DDBJ whole genome shotgun (WGS) entry which is preliminary data.</text>
</comment>